<dbReference type="GO" id="GO:0032259">
    <property type="term" value="P:methylation"/>
    <property type="evidence" value="ECO:0007669"/>
    <property type="project" value="UniProtKB-KW"/>
</dbReference>
<dbReference type="InterPro" id="IPR049943">
    <property type="entry name" value="Ser_HO-MeTrfase-like"/>
</dbReference>
<dbReference type="Gene3D" id="3.65.10.10">
    <property type="entry name" value="Enolpyruvate transferase domain"/>
    <property type="match status" value="1"/>
</dbReference>
<evidence type="ECO:0000313" key="5">
    <source>
        <dbReference type="EMBL" id="KKR20345.1"/>
    </source>
</evidence>
<dbReference type="InterPro" id="IPR015422">
    <property type="entry name" value="PyrdxlP-dep_Trfase_small"/>
</dbReference>
<dbReference type="EMBL" id="LBXB01000004">
    <property type="protein sequence ID" value="KKR20345.1"/>
    <property type="molecule type" value="Genomic_DNA"/>
</dbReference>
<dbReference type="PANTHER" id="PTHR11680:SF35">
    <property type="entry name" value="SERINE HYDROXYMETHYLTRANSFERASE 1"/>
    <property type="match status" value="1"/>
</dbReference>
<dbReference type="GO" id="GO:0005737">
    <property type="term" value="C:cytoplasm"/>
    <property type="evidence" value="ECO:0007669"/>
    <property type="project" value="TreeGrafter"/>
</dbReference>
<comment type="caution">
    <text evidence="5">The sequence shown here is derived from an EMBL/GenBank/DDBJ whole genome shotgun (WGS) entry which is preliminary data.</text>
</comment>
<evidence type="ECO:0000256" key="1">
    <source>
        <dbReference type="ARBA" id="ARBA00001933"/>
    </source>
</evidence>
<dbReference type="InterPro" id="IPR039429">
    <property type="entry name" value="SHMT-like_dom"/>
</dbReference>
<dbReference type="GO" id="GO:0004372">
    <property type="term" value="F:glycine hydroxymethyltransferase activity"/>
    <property type="evidence" value="ECO:0007669"/>
    <property type="project" value="TreeGrafter"/>
</dbReference>
<dbReference type="InterPro" id="IPR015424">
    <property type="entry name" value="PyrdxlP-dep_Trfase"/>
</dbReference>
<dbReference type="InterPro" id="IPR036968">
    <property type="entry name" value="Enolpyruvate_Tfrase_sf"/>
</dbReference>
<sequence>MSKFNKFIPLDKSWLTRVGVLDIINGYADIERFISDQKDINDDILAIRNASIAWRKNQKINVGESATLYRLLQFASWKLKLNKVFIKEGSLKDRKITDDPNIVNFNQTKLLNLDNGTTQWATATVICGDRERLDNPPQKLKETYDAVLHWETQRKKGLCWEPKYDQTIERQVKTFLDLLNNKEVNYTPLCSDDYCFARVFNFINKKNGEKFWPSLIGHETNRIEEMEYAIKEAEETANEANSITSKDHRVIQALAMWGVVNNKKLVFKNHNSVNKSWPKFWEFLESVKREKSSDFSNNINKASQKDRKLSDKKIINLISDEIKKELNTISLIPSENVMSRLATSAYTLRSNNRYVIKSKIGSRYFMPGRENLGKIITILEDKLCSIYDVEFSITKGFSGIHNMDVVMSAIGKIIKKIVILNIQSGGHSKTRGVALKNGFEVETLNLDFDTWDLDYKDFGRIIEKWEKEKVFIYLDHTVSVNPLNIEKLTRKIPKSWIVYYDISHLQLFYFTRVFKFPKSQNFFFGGSTHKTFPGPQKSIVLLNSKKLYDLVDAEFVKNTSSVHTGSLLALLITVLEMEKFGEKYAKDILEKTKLFAKMLSKELDVVGPLPDLTNTHQICIDVPNISQITQKLASIGVITLPMRIPSKYRSGLRFGIQELCRLGLKNNDLQILSKIIIACVRDRKINTKFNIQIKSLAKRLNNNIKYTLSHKKSF</sequence>
<dbReference type="GO" id="GO:0016765">
    <property type="term" value="F:transferase activity, transferring alkyl or aryl (other than methyl) groups"/>
    <property type="evidence" value="ECO:0007669"/>
    <property type="project" value="InterPro"/>
</dbReference>
<keyword evidence="5" id="KW-0808">Transferase</keyword>
<evidence type="ECO:0000256" key="3">
    <source>
        <dbReference type="SAM" id="Coils"/>
    </source>
</evidence>
<dbReference type="SUPFAM" id="SSF55205">
    <property type="entry name" value="EPT/RTPC-like"/>
    <property type="match status" value="1"/>
</dbReference>
<dbReference type="InterPro" id="IPR015421">
    <property type="entry name" value="PyrdxlP-dep_Trfase_major"/>
</dbReference>
<dbReference type="AlphaFoldDB" id="A0A837HVL3"/>
<organism evidence="5 6">
    <name type="scientific">Candidatus Nomurabacteria bacterium GW2011_GWC2_39_41</name>
    <dbReference type="NCBI Taxonomy" id="1618754"/>
    <lineage>
        <taxon>Bacteria</taxon>
        <taxon>Candidatus Nomuraibacteriota</taxon>
    </lineage>
</organism>
<dbReference type="InterPro" id="IPR013792">
    <property type="entry name" value="RNA3'P_cycl/enolpyr_Trfase_a/b"/>
</dbReference>
<dbReference type="Proteomes" id="UP000034656">
    <property type="component" value="Unassembled WGS sequence"/>
</dbReference>
<proteinExistence type="predicted"/>
<dbReference type="GO" id="GO:0019264">
    <property type="term" value="P:glycine biosynthetic process from serine"/>
    <property type="evidence" value="ECO:0007669"/>
    <property type="project" value="TreeGrafter"/>
</dbReference>
<keyword evidence="5" id="KW-0489">Methyltransferase</keyword>
<dbReference type="GO" id="GO:0030170">
    <property type="term" value="F:pyridoxal phosphate binding"/>
    <property type="evidence" value="ECO:0007669"/>
    <property type="project" value="TreeGrafter"/>
</dbReference>
<dbReference type="Pfam" id="PF00464">
    <property type="entry name" value="SHMT"/>
    <property type="match status" value="1"/>
</dbReference>
<dbReference type="GO" id="GO:0008168">
    <property type="term" value="F:methyltransferase activity"/>
    <property type="evidence" value="ECO:0007669"/>
    <property type="project" value="UniProtKB-KW"/>
</dbReference>
<comment type="cofactor">
    <cofactor evidence="1">
        <name>pyridoxal 5'-phosphate</name>
        <dbReference type="ChEBI" id="CHEBI:597326"/>
    </cofactor>
</comment>
<keyword evidence="2" id="KW-0663">Pyridoxal phosphate</keyword>
<dbReference type="GO" id="GO:0046653">
    <property type="term" value="P:tetrahydrofolate metabolic process"/>
    <property type="evidence" value="ECO:0007669"/>
    <property type="project" value="TreeGrafter"/>
</dbReference>
<evidence type="ECO:0000313" key="6">
    <source>
        <dbReference type="Proteomes" id="UP000034656"/>
    </source>
</evidence>
<name>A0A837HVL3_9BACT</name>
<feature type="domain" description="Serine hydroxymethyltransferase-like" evidence="4">
    <location>
        <begin position="310"/>
        <end position="676"/>
    </location>
</feature>
<gene>
    <name evidence="5" type="ORF">UT51_C0004G0004</name>
</gene>
<dbReference type="Gene3D" id="3.40.640.10">
    <property type="entry name" value="Type I PLP-dependent aspartate aminotransferase-like (Major domain)"/>
    <property type="match status" value="1"/>
</dbReference>
<feature type="coiled-coil region" evidence="3">
    <location>
        <begin position="216"/>
        <end position="243"/>
    </location>
</feature>
<dbReference type="PANTHER" id="PTHR11680">
    <property type="entry name" value="SERINE HYDROXYMETHYLTRANSFERASE"/>
    <property type="match status" value="1"/>
</dbReference>
<evidence type="ECO:0000256" key="2">
    <source>
        <dbReference type="ARBA" id="ARBA00022898"/>
    </source>
</evidence>
<evidence type="ECO:0000259" key="4">
    <source>
        <dbReference type="Pfam" id="PF00464"/>
    </source>
</evidence>
<accession>A0A837HVL3</accession>
<dbReference type="Gene3D" id="3.90.1150.10">
    <property type="entry name" value="Aspartate Aminotransferase, domain 1"/>
    <property type="match status" value="1"/>
</dbReference>
<reference evidence="5 6" key="1">
    <citation type="journal article" date="2015" name="Nature">
        <title>rRNA introns, odd ribosomes, and small enigmatic genomes across a large radiation of phyla.</title>
        <authorList>
            <person name="Brown C.T."/>
            <person name="Hug L.A."/>
            <person name="Thomas B.C."/>
            <person name="Sharon I."/>
            <person name="Castelle C.J."/>
            <person name="Singh A."/>
            <person name="Wilkins M.J."/>
            <person name="Williams K.H."/>
            <person name="Banfield J.F."/>
        </authorList>
    </citation>
    <scope>NUCLEOTIDE SEQUENCE [LARGE SCALE GENOMIC DNA]</scope>
</reference>
<protein>
    <submittedName>
        <fullName evidence="5">Serine hydroxymethyltransferase</fullName>
    </submittedName>
</protein>
<dbReference type="SUPFAM" id="SSF53383">
    <property type="entry name" value="PLP-dependent transferases"/>
    <property type="match status" value="1"/>
</dbReference>
<keyword evidence="3" id="KW-0175">Coiled coil</keyword>